<dbReference type="Gene3D" id="3.30.710.10">
    <property type="entry name" value="Potassium Channel Kv1.1, Chain A"/>
    <property type="match status" value="1"/>
</dbReference>
<dbReference type="OrthoDB" id="585504at2759"/>
<accession>A0A448ZQ09</accession>
<dbReference type="Proteomes" id="UP000291116">
    <property type="component" value="Unassembled WGS sequence"/>
</dbReference>
<protein>
    <recommendedName>
        <fullName evidence="1">BTB domain-containing protein</fullName>
    </recommendedName>
</protein>
<evidence type="ECO:0000313" key="3">
    <source>
        <dbReference type="Proteomes" id="UP000291116"/>
    </source>
</evidence>
<dbReference type="AlphaFoldDB" id="A0A448ZQ09"/>
<dbReference type="InterPro" id="IPR011333">
    <property type="entry name" value="SKP1/BTB/POZ_sf"/>
</dbReference>
<dbReference type="InterPro" id="IPR000210">
    <property type="entry name" value="BTB/POZ_dom"/>
</dbReference>
<dbReference type="PROSITE" id="PS50097">
    <property type="entry name" value="BTB"/>
    <property type="match status" value="1"/>
</dbReference>
<proteinExistence type="predicted"/>
<reference evidence="2 3" key="1">
    <citation type="submission" date="2019-01" db="EMBL/GenBank/DDBJ databases">
        <authorList>
            <person name="Ferrante I. M."/>
        </authorList>
    </citation>
    <scope>NUCLEOTIDE SEQUENCE [LARGE SCALE GENOMIC DNA]</scope>
    <source>
        <strain evidence="2 3">B856</strain>
    </source>
</reference>
<name>A0A448ZQ09_9STRA</name>
<sequence length="121" mass="13652">MHRRLLETQAKELYDIVLSASDESKIKQGFDRGFTTWSFLTVHLPDVDAKSFLFVLAFVYTGKVPRRTDEVLARNILREADRFGCKTLEFYAESTLVEKFLAPPVAAGLLLLADSHSCALL</sequence>
<keyword evidence="3" id="KW-1185">Reference proteome</keyword>
<evidence type="ECO:0000259" key="1">
    <source>
        <dbReference type="PROSITE" id="PS50097"/>
    </source>
</evidence>
<dbReference type="SUPFAM" id="SSF54695">
    <property type="entry name" value="POZ domain"/>
    <property type="match status" value="1"/>
</dbReference>
<dbReference type="Pfam" id="PF00651">
    <property type="entry name" value="BTB"/>
    <property type="match status" value="1"/>
</dbReference>
<gene>
    <name evidence="2" type="ORF">PSNMU_V1.4_AUG-EV-PASAV3_0111310</name>
</gene>
<feature type="domain" description="BTB" evidence="1">
    <location>
        <begin position="1"/>
        <end position="68"/>
    </location>
</feature>
<evidence type="ECO:0000313" key="2">
    <source>
        <dbReference type="EMBL" id="VEU44063.1"/>
    </source>
</evidence>
<dbReference type="EMBL" id="CAACVS010000608">
    <property type="protein sequence ID" value="VEU44063.1"/>
    <property type="molecule type" value="Genomic_DNA"/>
</dbReference>
<organism evidence="2 3">
    <name type="scientific">Pseudo-nitzschia multistriata</name>
    <dbReference type="NCBI Taxonomy" id="183589"/>
    <lineage>
        <taxon>Eukaryota</taxon>
        <taxon>Sar</taxon>
        <taxon>Stramenopiles</taxon>
        <taxon>Ochrophyta</taxon>
        <taxon>Bacillariophyta</taxon>
        <taxon>Bacillariophyceae</taxon>
        <taxon>Bacillariophycidae</taxon>
        <taxon>Bacillariales</taxon>
        <taxon>Bacillariaceae</taxon>
        <taxon>Pseudo-nitzschia</taxon>
    </lineage>
</organism>